<feature type="transmembrane region" description="Helical" evidence="1">
    <location>
        <begin position="56"/>
        <end position="78"/>
    </location>
</feature>
<protein>
    <recommendedName>
        <fullName evidence="4">PH domain-containing protein</fullName>
    </recommendedName>
</protein>
<evidence type="ECO:0000313" key="3">
    <source>
        <dbReference type="Proteomes" id="UP001426770"/>
    </source>
</evidence>
<feature type="transmembrane region" description="Helical" evidence="1">
    <location>
        <begin position="129"/>
        <end position="148"/>
    </location>
</feature>
<gene>
    <name evidence="2" type="ORF">Lsed01_02075</name>
</gene>
<keyword evidence="1" id="KW-0812">Transmembrane</keyword>
<evidence type="ECO:0008006" key="4">
    <source>
        <dbReference type="Google" id="ProtNLM"/>
    </source>
</evidence>
<reference evidence="2 3" key="1">
    <citation type="submission" date="2024-02" db="EMBL/GenBank/DDBJ databases">
        <title>Lysinimicrobium sediminis NBRC 112286.</title>
        <authorList>
            <person name="Ichikawa N."/>
            <person name="Katano-Makiyama Y."/>
            <person name="Hidaka K."/>
        </authorList>
    </citation>
    <scope>NUCLEOTIDE SEQUENCE [LARGE SCALE GENOMIC DNA]</scope>
    <source>
        <strain evidence="2 3">NBRC 112286</strain>
    </source>
</reference>
<dbReference type="Proteomes" id="UP001426770">
    <property type="component" value="Unassembled WGS sequence"/>
</dbReference>
<keyword evidence="1" id="KW-1133">Transmembrane helix</keyword>
<name>A0ABP9WIG5_9MICO</name>
<feature type="transmembrane region" description="Helical" evidence="1">
    <location>
        <begin position="31"/>
        <end position="50"/>
    </location>
</feature>
<accession>A0ABP9WIG5</accession>
<sequence length="253" mass="26398">MADLQTHIRLSARTPAGAGHAASGARPASPAMLYVAIGVPALIAAGVALATDDPALRLVLAAVAVMMAMFLGYMRTLVSATAPQRVRARADGPLTFIPPAALDRWPFPIAGTGLLPGIIAATFDPTILSGQGAVWIWAITGLSIGWLAQQAMALRIPRGLEVSESGLVGVRGATRLRLTWDQVGEVTTRPAGRDGELVIDSTEGGTFINASRLGSDPAVVAAVIAHYRDHPQDRHLLAAPLPALRHVEQTHAS</sequence>
<evidence type="ECO:0000256" key="1">
    <source>
        <dbReference type="SAM" id="Phobius"/>
    </source>
</evidence>
<dbReference type="RefSeq" id="WP_286216542.1">
    <property type="nucleotide sequence ID" value="NZ_AP027736.1"/>
</dbReference>
<comment type="caution">
    <text evidence="2">The sequence shown here is derived from an EMBL/GenBank/DDBJ whole genome shotgun (WGS) entry which is preliminary data.</text>
</comment>
<keyword evidence="1" id="KW-0472">Membrane</keyword>
<proteinExistence type="predicted"/>
<dbReference type="EMBL" id="BAABRR010000011">
    <property type="protein sequence ID" value="GAA5519624.1"/>
    <property type="molecule type" value="Genomic_DNA"/>
</dbReference>
<evidence type="ECO:0000313" key="2">
    <source>
        <dbReference type="EMBL" id="GAA5519624.1"/>
    </source>
</evidence>
<keyword evidence="3" id="KW-1185">Reference proteome</keyword>
<organism evidence="2 3">
    <name type="scientific">Demequina sediminis</name>
    <dbReference type="NCBI Taxonomy" id="1930058"/>
    <lineage>
        <taxon>Bacteria</taxon>
        <taxon>Bacillati</taxon>
        <taxon>Actinomycetota</taxon>
        <taxon>Actinomycetes</taxon>
        <taxon>Micrococcales</taxon>
        <taxon>Demequinaceae</taxon>
        <taxon>Demequina</taxon>
    </lineage>
</organism>